<dbReference type="Pfam" id="PF13568">
    <property type="entry name" value="OMP_b-brl_2"/>
    <property type="match status" value="1"/>
</dbReference>
<evidence type="ECO:0000313" key="4">
    <source>
        <dbReference type="Proteomes" id="UP000001227"/>
    </source>
</evidence>
<dbReference type="OrthoDB" id="947434at2"/>
<dbReference type="EMBL" id="CP001102">
    <property type="protein sequence ID" value="ACP21149.1"/>
    <property type="molecule type" value="Genomic_DNA"/>
</dbReference>
<keyword evidence="4" id="KW-1185">Reference proteome</keyword>
<keyword evidence="1" id="KW-0732">Signal</keyword>
<dbReference type="InterPro" id="IPR025665">
    <property type="entry name" value="Beta-barrel_OMP_2"/>
</dbReference>
<organism evidence="3 4">
    <name type="scientific">Amoebophilus asiaticus (strain 5a2)</name>
    <dbReference type="NCBI Taxonomy" id="452471"/>
    <lineage>
        <taxon>Bacteria</taxon>
        <taxon>Pseudomonadati</taxon>
        <taxon>Bacteroidota</taxon>
        <taxon>Cytophagia</taxon>
        <taxon>Cytophagales</taxon>
        <taxon>Amoebophilaceae</taxon>
        <taxon>Candidatus Amoebophilus</taxon>
    </lineage>
</organism>
<accession>C3L4A8</accession>
<reference evidence="3 4" key="1">
    <citation type="journal article" date="2010" name="J. Bacteriol.">
        <title>The genome of the amoeba symbiont 'Candidatus Amoebophilus asiaticus' reveals common mechanisms for host cell interaction among amoeba-associated bacteria.</title>
        <authorList>
            <person name="Schmitz-Esser S."/>
            <person name="Tischler P."/>
            <person name="Arnold R."/>
            <person name="Montanaro J."/>
            <person name="Wagner M."/>
            <person name="Rattei T."/>
            <person name="Horn M."/>
        </authorList>
    </citation>
    <scope>NUCLEOTIDE SEQUENCE [LARGE SCALE GENOMIC DNA]</scope>
    <source>
        <strain evidence="3 4">5a2</strain>
    </source>
</reference>
<dbReference type="HOGENOM" id="CLU_1183032_0_0_10"/>
<dbReference type="Proteomes" id="UP000001227">
    <property type="component" value="Chromosome"/>
</dbReference>
<evidence type="ECO:0000313" key="3">
    <source>
        <dbReference type="EMBL" id="ACP21149.1"/>
    </source>
</evidence>
<dbReference type="AlphaFoldDB" id="C3L4A8"/>
<evidence type="ECO:0000259" key="2">
    <source>
        <dbReference type="Pfam" id="PF13568"/>
    </source>
</evidence>
<gene>
    <name evidence="3" type="ordered locus">Aasi_1948</name>
</gene>
<proteinExistence type="predicted"/>
<name>C3L4A8_AMOA5</name>
<feature type="signal peptide" evidence="1">
    <location>
        <begin position="1"/>
        <end position="25"/>
    </location>
</feature>
<feature type="chain" id="PRO_5002929002" description="Outer membrane protein beta-barrel domain-containing protein" evidence="1">
    <location>
        <begin position="26"/>
        <end position="230"/>
    </location>
</feature>
<protein>
    <recommendedName>
        <fullName evidence="2">Outer membrane protein beta-barrel domain-containing protein</fullName>
    </recommendedName>
</protein>
<sequence>MCYKLLINRLLLTMLVCTTINYVKARPSHNISQPSFGIKLGISFNRTNMSQNIQKRVLNWQKITVSSGNIFWIMGGLTGEYPFTYQFAAAIEIIYERKGCQQLQLRRYEESISLPILLKYYPKSIKKGVNLQLGIQPSLVLSKRYFRLEIDNSKKTEIKEEDLENEEITRSFDLAIIGGIEYAFKNGLKLGTRVSMGILDRYNAKGQDRVATTYSAGNQLYIGYNIAQWF</sequence>
<feature type="domain" description="Outer membrane protein beta-barrel" evidence="2">
    <location>
        <begin position="35"/>
        <end position="200"/>
    </location>
</feature>
<dbReference type="KEGG" id="aas:Aasi_1948"/>
<evidence type="ECO:0000256" key="1">
    <source>
        <dbReference type="SAM" id="SignalP"/>
    </source>
</evidence>